<evidence type="ECO:0000313" key="3">
    <source>
        <dbReference type="Proteomes" id="UP001244011"/>
    </source>
</evidence>
<keyword evidence="3" id="KW-1185">Reference proteome</keyword>
<feature type="compositionally biased region" description="Basic and acidic residues" evidence="1">
    <location>
        <begin position="91"/>
        <end position="100"/>
    </location>
</feature>
<evidence type="ECO:0000313" key="2">
    <source>
        <dbReference type="EMBL" id="KAK1763309.1"/>
    </source>
</evidence>
<feature type="region of interest" description="Disordered" evidence="1">
    <location>
        <begin position="78"/>
        <end position="107"/>
    </location>
</feature>
<dbReference type="GeneID" id="85315162"/>
<gene>
    <name evidence="2" type="ORF">QBC33DRAFT_598443</name>
</gene>
<dbReference type="RefSeq" id="XP_060279522.1">
    <property type="nucleotide sequence ID" value="XM_060431975.1"/>
</dbReference>
<protein>
    <submittedName>
        <fullName evidence="2">Uncharacterized protein</fullName>
    </submittedName>
</protein>
<evidence type="ECO:0000256" key="1">
    <source>
        <dbReference type="SAM" id="MobiDB-lite"/>
    </source>
</evidence>
<dbReference type="Proteomes" id="UP001244011">
    <property type="component" value="Unassembled WGS sequence"/>
</dbReference>
<sequence>MPRDIICIRRKLSSFVRGYLLSPESPALKPPRAAQRITIKVPVRYHLRVEAYRKMRYVTSLGSMVHLAAAVLNLEPPTRATAPGSLKRPRDKAEVEERTMTHKRQKKAWAALGNLQKECHRRRLLS</sequence>
<name>A0AAJ0BUE4_9PEZI</name>
<dbReference type="EMBL" id="MU839028">
    <property type="protein sequence ID" value="KAK1763309.1"/>
    <property type="molecule type" value="Genomic_DNA"/>
</dbReference>
<proteinExistence type="predicted"/>
<dbReference type="AlphaFoldDB" id="A0AAJ0BUE4"/>
<reference evidence="2" key="1">
    <citation type="submission" date="2023-06" db="EMBL/GenBank/DDBJ databases">
        <title>Genome-scale phylogeny and comparative genomics of the fungal order Sordariales.</title>
        <authorList>
            <consortium name="Lawrence Berkeley National Laboratory"/>
            <person name="Hensen N."/>
            <person name="Bonometti L."/>
            <person name="Westerberg I."/>
            <person name="Brannstrom I.O."/>
            <person name="Guillou S."/>
            <person name="Cros-Aarteil S."/>
            <person name="Calhoun S."/>
            <person name="Haridas S."/>
            <person name="Kuo A."/>
            <person name="Mondo S."/>
            <person name="Pangilinan J."/>
            <person name="Riley R."/>
            <person name="Labutti K."/>
            <person name="Andreopoulos B."/>
            <person name="Lipzen A."/>
            <person name="Chen C."/>
            <person name="Yanf M."/>
            <person name="Daum C."/>
            <person name="Ng V."/>
            <person name="Clum A."/>
            <person name="Steindorff A."/>
            <person name="Ohm R."/>
            <person name="Martin F."/>
            <person name="Silar P."/>
            <person name="Natvig D."/>
            <person name="Lalanne C."/>
            <person name="Gautier V."/>
            <person name="Ament-Velasquez S.L."/>
            <person name="Kruys A."/>
            <person name="Hutchinson M.I."/>
            <person name="Powell A.J."/>
            <person name="Barry K."/>
            <person name="Miller A.N."/>
            <person name="Grigoriev I.V."/>
            <person name="Debuchy R."/>
            <person name="Gladieux P."/>
            <person name="Thoren M.H."/>
            <person name="Johannesson H."/>
        </authorList>
    </citation>
    <scope>NUCLEOTIDE SEQUENCE</scope>
    <source>
        <strain evidence="2">8032-3</strain>
    </source>
</reference>
<comment type="caution">
    <text evidence="2">The sequence shown here is derived from an EMBL/GenBank/DDBJ whole genome shotgun (WGS) entry which is preliminary data.</text>
</comment>
<organism evidence="2 3">
    <name type="scientific">Phialemonium atrogriseum</name>
    <dbReference type="NCBI Taxonomy" id="1093897"/>
    <lineage>
        <taxon>Eukaryota</taxon>
        <taxon>Fungi</taxon>
        <taxon>Dikarya</taxon>
        <taxon>Ascomycota</taxon>
        <taxon>Pezizomycotina</taxon>
        <taxon>Sordariomycetes</taxon>
        <taxon>Sordariomycetidae</taxon>
        <taxon>Cephalothecales</taxon>
        <taxon>Cephalothecaceae</taxon>
        <taxon>Phialemonium</taxon>
    </lineage>
</organism>
<accession>A0AAJ0BUE4</accession>